<comment type="caution">
    <text evidence="3">The sequence shown here is derived from an EMBL/GenBank/DDBJ whole genome shotgun (WGS) entry which is preliminary data.</text>
</comment>
<gene>
    <name evidence="3" type="ORF">GX51_03768</name>
</gene>
<evidence type="ECO:0000313" key="3">
    <source>
        <dbReference type="EMBL" id="PGH03932.1"/>
    </source>
</evidence>
<evidence type="ECO:0000313" key="4">
    <source>
        <dbReference type="Proteomes" id="UP000224080"/>
    </source>
</evidence>
<keyword evidence="2" id="KW-1133">Transmembrane helix</keyword>
<proteinExistence type="predicted"/>
<accession>A0A2B7X5B9</accession>
<dbReference type="AlphaFoldDB" id="A0A2B7X5B9"/>
<dbReference type="EMBL" id="PDNC01000043">
    <property type="protein sequence ID" value="PGH03932.1"/>
    <property type="molecule type" value="Genomic_DNA"/>
</dbReference>
<name>A0A2B7X5B9_9EURO</name>
<sequence>MASIRRDVKAVEAGFDPYSPAEQQLTPVDECDPNGTKSLSAWTTQEDALLPSPNPCHRPLGSPASSDFDPSRGAKPLSPFYVHPTTRTSLEQVRSEAQAYCQGYKLHDAENGYQVPVKPSMDGQASDRGLWGCPNTTRKKSKWLGRLTRKQRLAVKVLIALFIAGSMVGIGLGISISLGGGVWKSKNQQGEIPKPG</sequence>
<feature type="region of interest" description="Disordered" evidence="1">
    <location>
        <begin position="19"/>
        <end position="80"/>
    </location>
</feature>
<protein>
    <submittedName>
        <fullName evidence="3">Uncharacterized protein</fullName>
    </submittedName>
</protein>
<keyword evidence="4" id="KW-1185">Reference proteome</keyword>
<keyword evidence="2" id="KW-0472">Membrane</keyword>
<reference evidence="3 4" key="1">
    <citation type="submission" date="2017-10" db="EMBL/GenBank/DDBJ databases">
        <title>Comparative genomics in systemic dimorphic fungi from Ajellomycetaceae.</title>
        <authorList>
            <person name="Munoz J.F."/>
            <person name="Mcewen J.G."/>
            <person name="Clay O.K."/>
            <person name="Cuomo C.A."/>
        </authorList>
    </citation>
    <scope>NUCLEOTIDE SEQUENCE [LARGE SCALE GENOMIC DNA]</scope>
    <source>
        <strain evidence="3 4">UAMH130</strain>
    </source>
</reference>
<organism evidence="3 4">
    <name type="scientific">Blastomyces parvus</name>
    <dbReference type="NCBI Taxonomy" id="2060905"/>
    <lineage>
        <taxon>Eukaryota</taxon>
        <taxon>Fungi</taxon>
        <taxon>Dikarya</taxon>
        <taxon>Ascomycota</taxon>
        <taxon>Pezizomycotina</taxon>
        <taxon>Eurotiomycetes</taxon>
        <taxon>Eurotiomycetidae</taxon>
        <taxon>Onygenales</taxon>
        <taxon>Ajellomycetaceae</taxon>
        <taxon>Blastomyces</taxon>
    </lineage>
</organism>
<dbReference type="Proteomes" id="UP000224080">
    <property type="component" value="Unassembled WGS sequence"/>
</dbReference>
<evidence type="ECO:0000256" key="2">
    <source>
        <dbReference type="SAM" id="Phobius"/>
    </source>
</evidence>
<keyword evidence="2" id="KW-0812">Transmembrane</keyword>
<feature type="compositionally biased region" description="Polar residues" evidence="1">
    <location>
        <begin position="35"/>
        <end position="46"/>
    </location>
</feature>
<evidence type="ECO:0000256" key="1">
    <source>
        <dbReference type="SAM" id="MobiDB-lite"/>
    </source>
</evidence>
<feature type="transmembrane region" description="Helical" evidence="2">
    <location>
        <begin position="153"/>
        <end position="176"/>
    </location>
</feature>
<dbReference type="OrthoDB" id="5387214at2759"/>